<evidence type="ECO:0000313" key="1">
    <source>
        <dbReference type="EMBL" id="KSU86840.1"/>
    </source>
</evidence>
<sequence>MSMNKQRKKKKSQQFSLSVRLLAVVILLLIFAISAVGALSYIKSKEGIVSVIENRLKREINTSFEITRNLMTMYINEPDELQRKMNQSIKQQMAELQREGIAGEVILLQKEKAVTLVENRNVTVDISNPLEKKVERIGEGVVHFQVKDQGYTVAFKQIPEVKSLITSFQLMLEHMQSMFLQLKETTAALDNTGYMLKQASTNSLDHNRQLVEMTDLLQIGASQTATSSEQNINFFQNMNQYIDSMISQMKQLSINTREMDE</sequence>
<proteinExistence type="predicted"/>
<accession>A0A0V8JIQ7</accession>
<gene>
    <name evidence="1" type="ORF">AS180_16485</name>
</gene>
<organism evidence="1 2">
    <name type="scientific">Priestia veravalensis</name>
    <dbReference type="NCBI Taxonomy" id="1414648"/>
    <lineage>
        <taxon>Bacteria</taxon>
        <taxon>Bacillati</taxon>
        <taxon>Bacillota</taxon>
        <taxon>Bacilli</taxon>
        <taxon>Bacillales</taxon>
        <taxon>Bacillaceae</taxon>
        <taxon>Priestia</taxon>
    </lineage>
</organism>
<dbReference type="AlphaFoldDB" id="A0A0V8JIQ7"/>
<dbReference type="EMBL" id="LNQP01000064">
    <property type="protein sequence ID" value="KSU86840.1"/>
    <property type="molecule type" value="Genomic_DNA"/>
</dbReference>
<keyword evidence="2" id="KW-1185">Reference proteome</keyword>
<evidence type="ECO:0000313" key="2">
    <source>
        <dbReference type="Proteomes" id="UP000053681"/>
    </source>
</evidence>
<comment type="caution">
    <text evidence="1">The sequence shown here is derived from an EMBL/GenBank/DDBJ whole genome shotgun (WGS) entry which is preliminary data.</text>
</comment>
<evidence type="ECO:0008006" key="3">
    <source>
        <dbReference type="Google" id="ProtNLM"/>
    </source>
</evidence>
<reference evidence="1 2" key="1">
    <citation type="submission" date="2015-11" db="EMBL/GenBank/DDBJ databases">
        <title>Bacillus caseinolyticus sp nov.</title>
        <authorList>
            <person name="Dastager S.G."/>
            <person name="Mawlankar R."/>
        </authorList>
    </citation>
    <scope>NUCLEOTIDE SEQUENCE [LARGE SCALE GENOMIC DNA]</scope>
    <source>
        <strain evidence="1 2">SGD-V-76</strain>
    </source>
</reference>
<dbReference type="Proteomes" id="UP000053681">
    <property type="component" value="Unassembled WGS sequence"/>
</dbReference>
<dbReference type="RefSeq" id="WP_062687172.1">
    <property type="nucleotide sequence ID" value="NZ_KQ758679.1"/>
</dbReference>
<name>A0A0V8JIQ7_9BACI</name>
<protein>
    <recommendedName>
        <fullName evidence="3">Methyl-accepting chemotaxis protein</fullName>
    </recommendedName>
</protein>